<organism evidence="1 2">
    <name type="scientific">Croceibacterium atlanticum</name>
    <dbReference type="NCBI Taxonomy" id="1267766"/>
    <lineage>
        <taxon>Bacteria</taxon>
        <taxon>Pseudomonadati</taxon>
        <taxon>Pseudomonadota</taxon>
        <taxon>Alphaproteobacteria</taxon>
        <taxon>Sphingomonadales</taxon>
        <taxon>Erythrobacteraceae</taxon>
        <taxon>Croceibacterium</taxon>
    </lineage>
</organism>
<gene>
    <name evidence="1" type="ORF">WYH_00789</name>
</gene>
<dbReference type="Proteomes" id="UP000034392">
    <property type="component" value="Chromosome"/>
</dbReference>
<reference evidence="1" key="1">
    <citation type="submission" date="2015-05" db="EMBL/GenBank/DDBJ databases">
        <title>The complete genome of Altererythrobacter atlanticus strain 26DY36.</title>
        <authorList>
            <person name="Wu Y.-H."/>
            <person name="Cheng H."/>
            <person name="Wu X.-W."/>
        </authorList>
    </citation>
    <scope>NUCLEOTIDE SEQUENCE [LARGE SCALE GENOMIC DNA]</scope>
    <source>
        <strain evidence="1">26DY36</strain>
    </source>
</reference>
<protein>
    <submittedName>
        <fullName evidence="1">Uncharacterized protein</fullName>
    </submittedName>
</protein>
<evidence type="ECO:0000313" key="2">
    <source>
        <dbReference type="Proteomes" id="UP000034392"/>
    </source>
</evidence>
<keyword evidence="2" id="KW-1185">Reference proteome</keyword>
<sequence>MTLSRLRNIVNLAVPTLFRQINGGRVRCESEATLQLHLGRIISLAADLEIISERETFSVELEKPLRNHGGKRGRIDVWFRLTDDDGRQWRCAIEIKFFKRENHREPNNRYDVFKDIARLEQCADVADLGFMLVATDHRHYVDQTSYSSDTSDFDFRHEREYAAGNALTYKTGAYGPPITLAGNYAFRWSECTSALPYLLVEVPPIRLGPA</sequence>
<dbReference type="AlphaFoldDB" id="A0A0F7KMP6"/>
<name>A0A0F7KMP6_9SPHN</name>
<accession>A0A0F7KMP6</accession>
<proteinExistence type="predicted"/>
<evidence type="ECO:0000313" key="1">
    <source>
        <dbReference type="EMBL" id="AKH41843.1"/>
    </source>
</evidence>
<dbReference type="KEGG" id="aay:WYH_00789"/>
<dbReference type="EMBL" id="CP011452">
    <property type="protein sequence ID" value="AKH41843.1"/>
    <property type="molecule type" value="Genomic_DNA"/>
</dbReference>
<dbReference type="PATRIC" id="fig|1267766.3.peg.797"/>